<protein>
    <submittedName>
        <fullName evidence="3">Mitochondrial 2-oxodicarboxylate carrier isoform X6</fullName>
    </submittedName>
</protein>
<feature type="compositionally biased region" description="Low complexity" evidence="1">
    <location>
        <begin position="86"/>
        <end position="101"/>
    </location>
</feature>
<proteinExistence type="predicted"/>
<evidence type="ECO:0000313" key="2">
    <source>
        <dbReference type="Proteomes" id="UP001652583"/>
    </source>
</evidence>
<dbReference type="Proteomes" id="UP001652583">
    <property type="component" value="Chromosome B3"/>
</dbReference>
<dbReference type="RefSeq" id="XP_053080355.1">
    <property type="nucleotide sequence ID" value="XM_053224380.1"/>
</dbReference>
<dbReference type="GeneID" id="106965505"/>
<sequence length="299" mass="33479">MGFAFSFLLPTISGQLTPKNVSTCPFFRTSQCACLPGGQGSPQPRQLGRRRFFTCVIRGSTSSLTNRRRLPIGKRVGANLGDQTRLTAAASPTPSASLFSPEVLRGAQEAYQRRESAPERVQRAGSDPRHITRWRVCALSLHLRAVAGLQPHSAQGTAQPRLSRLGEAVQVGSEAGELAHSSRPTPSSWAFEDVRQARGRLRERGFSPDPGRWFRCPVKNHSYQRSQKGRRVIQNPEEHQGFSPLFQLPHGYQSDLSPVQNPLRTPHCRYVHVYIVVAYEPFILLCLPMFKLEGWRFLL</sequence>
<name>A0ABM3Q8V2_ACIJB</name>
<organism evidence="2 3">
    <name type="scientific">Acinonyx jubatus</name>
    <name type="common">Cheetah</name>
    <dbReference type="NCBI Taxonomy" id="32536"/>
    <lineage>
        <taxon>Eukaryota</taxon>
        <taxon>Metazoa</taxon>
        <taxon>Chordata</taxon>
        <taxon>Craniata</taxon>
        <taxon>Vertebrata</taxon>
        <taxon>Euteleostomi</taxon>
        <taxon>Mammalia</taxon>
        <taxon>Eutheria</taxon>
        <taxon>Laurasiatheria</taxon>
        <taxon>Carnivora</taxon>
        <taxon>Feliformia</taxon>
        <taxon>Felidae</taxon>
        <taxon>Felinae</taxon>
        <taxon>Acinonyx</taxon>
    </lineage>
</organism>
<evidence type="ECO:0000256" key="1">
    <source>
        <dbReference type="SAM" id="MobiDB-lite"/>
    </source>
</evidence>
<evidence type="ECO:0000313" key="3">
    <source>
        <dbReference type="RefSeq" id="XP_053080355.1"/>
    </source>
</evidence>
<reference evidence="3" key="1">
    <citation type="submission" date="2025-08" db="UniProtKB">
        <authorList>
            <consortium name="RefSeq"/>
        </authorList>
    </citation>
    <scope>IDENTIFICATION</scope>
    <source>
        <tissue evidence="3">Blood</tissue>
    </source>
</reference>
<keyword evidence="2" id="KW-1185">Reference proteome</keyword>
<gene>
    <name evidence="3" type="primary">SLC25A21</name>
</gene>
<feature type="region of interest" description="Disordered" evidence="1">
    <location>
        <begin position="83"/>
        <end position="102"/>
    </location>
</feature>
<accession>A0ABM3Q8V2</accession>